<reference evidence="1 2" key="1">
    <citation type="submission" date="2018-05" db="EMBL/GenBank/DDBJ databases">
        <title>Genomic Encyclopedia of Archaeal and Bacterial Type Strains, Phase II (KMG-II): from individual species to whole genera.</title>
        <authorList>
            <person name="Goeker M."/>
        </authorList>
    </citation>
    <scope>NUCLEOTIDE SEQUENCE [LARGE SCALE GENOMIC DNA]</scope>
    <source>
        <strain evidence="1 2">DSM 45184</strain>
    </source>
</reference>
<dbReference type="AlphaFoldDB" id="A0A316FWM5"/>
<dbReference type="Proteomes" id="UP000245697">
    <property type="component" value="Unassembled WGS sequence"/>
</dbReference>
<name>A0A316FWM5_9ACTN</name>
<sequence>MLGPEHGDVRRARAVLIGVHRTNGRTEDADAATARYRYQTTRTSRSYRACF</sequence>
<evidence type="ECO:0000313" key="1">
    <source>
        <dbReference type="EMBL" id="PWK52046.1"/>
    </source>
</evidence>
<dbReference type="EMBL" id="QGGR01000001">
    <property type="protein sequence ID" value="PWK52046.1"/>
    <property type="molecule type" value="Genomic_DNA"/>
</dbReference>
<comment type="caution">
    <text evidence="1">The sequence shown here is derived from an EMBL/GenBank/DDBJ whole genome shotgun (WGS) entry which is preliminary data.</text>
</comment>
<protein>
    <recommendedName>
        <fullName evidence="3">Tetratricopeptide repeat protein</fullName>
    </recommendedName>
</protein>
<evidence type="ECO:0000313" key="2">
    <source>
        <dbReference type="Proteomes" id="UP000245697"/>
    </source>
</evidence>
<gene>
    <name evidence="1" type="ORF">BC793_10155</name>
</gene>
<evidence type="ECO:0008006" key="3">
    <source>
        <dbReference type="Google" id="ProtNLM"/>
    </source>
</evidence>
<proteinExistence type="predicted"/>
<accession>A0A316FWM5</accession>
<keyword evidence="2" id="KW-1185">Reference proteome</keyword>
<organism evidence="1 2">
    <name type="scientific">Actinoplanes xinjiangensis</name>
    <dbReference type="NCBI Taxonomy" id="512350"/>
    <lineage>
        <taxon>Bacteria</taxon>
        <taxon>Bacillati</taxon>
        <taxon>Actinomycetota</taxon>
        <taxon>Actinomycetes</taxon>
        <taxon>Micromonosporales</taxon>
        <taxon>Micromonosporaceae</taxon>
        <taxon>Actinoplanes</taxon>
    </lineage>
</organism>